<evidence type="ECO:0000313" key="2">
    <source>
        <dbReference type="Proteomes" id="UP000834106"/>
    </source>
</evidence>
<protein>
    <submittedName>
        <fullName evidence="1">Uncharacterized protein</fullName>
    </submittedName>
</protein>
<organism evidence="1 2">
    <name type="scientific">Fraxinus pennsylvanica</name>
    <dbReference type="NCBI Taxonomy" id="56036"/>
    <lineage>
        <taxon>Eukaryota</taxon>
        <taxon>Viridiplantae</taxon>
        <taxon>Streptophyta</taxon>
        <taxon>Embryophyta</taxon>
        <taxon>Tracheophyta</taxon>
        <taxon>Spermatophyta</taxon>
        <taxon>Magnoliopsida</taxon>
        <taxon>eudicotyledons</taxon>
        <taxon>Gunneridae</taxon>
        <taxon>Pentapetalae</taxon>
        <taxon>asterids</taxon>
        <taxon>lamiids</taxon>
        <taxon>Lamiales</taxon>
        <taxon>Oleaceae</taxon>
        <taxon>Oleeae</taxon>
        <taxon>Fraxinus</taxon>
    </lineage>
</organism>
<dbReference type="Proteomes" id="UP000834106">
    <property type="component" value="Chromosome 21"/>
</dbReference>
<dbReference type="EMBL" id="OU503056">
    <property type="protein sequence ID" value="CAI9784601.1"/>
    <property type="molecule type" value="Genomic_DNA"/>
</dbReference>
<sequence length="111" mass="12517">MNIVQDPRVCRMNTVQDPDIFALYEAIRKNPEYLDAPNEVTFVESPLHTAASGGRTGLALEILRLKPSLGKKLNIDEHDPLNKASQYFPGRNNVGKWYYPFGQMCSLLGHN</sequence>
<dbReference type="AlphaFoldDB" id="A0AAD2EE07"/>
<keyword evidence="2" id="KW-1185">Reference proteome</keyword>
<proteinExistence type="predicted"/>
<evidence type="ECO:0000313" key="1">
    <source>
        <dbReference type="EMBL" id="CAI9784601.1"/>
    </source>
</evidence>
<name>A0AAD2EE07_9LAMI</name>
<reference evidence="1" key="1">
    <citation type="submission" date="2023-05" db="EMBL/GenBank/DDBJ databases">
        <authorList>
            <person name="Huff M."/>
        </authorList>
    </citation>
    <scope>NUCLEOTIDE SEQUENCE</scope>
</reference>
<gene>
    <name evidence="1" type="ORF">FPE_LOCUS32031</name>
</gene>
<accession>A0AAD2EE07</accession>